<comment type="caution">
    <text evidence="2">The sequence shown here is derived from an EMBL/GenBank/DDBJ whole genome shotgun (WGS) entry which is preliminary data.</text>
</comment>
<dbReference type="InParanoid" id="A0A4Q1B9L1"/>
<keyword evidence="3" id="KW-1185">Reference proteome</keyword>
<evidence type="ECO:0000313" key="3">
    <source>
        <dbReference type="Proteomes" id="UP000289152"/>
    </source>
</evidence>
<evidence type="ECO:0000256" key="1">
    <source>
        <dbReference type="SAM" id="MobiDB-lite"/>
    </source>
</evidence>
<protein>
    <submittedName>
        <fullName evidence="2">Uncharacterized protein</fullName>
    </submittedName>
</protein>
<feature type="compositionally biased region" description="Basic and acidic residues" evidence="1">
    <location>
        <begin position="139"/>
        <end position="160"/>
    </location>
</feature>
<accession>A0A4Q1B9L1</accession>
<gene>
    <name evidence="2" type="ORF">M231_08108</name>
</gene>
<sequence>NKNLAFELAKQLWSSRPSPESSIRMTRVTAEQTQEGIWTCTVHGKQGDESVKLRLPISVLGGLWGISEIRTNYEALQQVFFQQSHTSGDIEVYKTVSGGKKQMDFEGTYRSFLTVLDDLPLGTVQKALEEVVRSVTNEEADKSSGEDDKGKENSDDEGRGQDNFVGDNSVEDDDNDPNNDNQDEEDNRDLGSGIVLTIWYDENGFHSESGDNLMSSDEKELIALRCISGVLPQEST</sequence>
<reference evidence="2 3" key="1">
    <citation type="submission" date="2016-06" db="EMBL/GenBank/DDBJ databases">
        <title>Evolution of pathogenesis and genome organization in the Tremellales.</title>
        <authorList>
            <person name="Cuomo C."/>
            <person name="Litvintseva A."/>
            <person name="Heitman J."/>
            <person name="Chen Y."/>
            <person name="Sun S."/>
            <person name="Springer D."/>
            <person name="Dromer F."/>
            <person name="Young S."/>
            <person name="Zeng Q."/>
            <person name="Chapman S."/>
            <person name="Gujja S."/>
            <person name="Saif S."/>
            <person name="Birren B."/>
        </authorList>
    </citation>
    <scope>NUCLEOTIDE SEQUENCE [LARGE SCALE GENOMIC DNA]</scope>
    <source>
        <strain evidence="2 3">ATCC 28783</strain>
    </source>
</reference>
<name>A0A4Q1B9L1_TREME</name>
<dbReference type="VEuPathDB" id="FungiDB:TREMEDRAFT_61319"/>
<feature type="compositionally biased region" description="Acidic residues" evidence="1">
    <location>
        <begin position="169"/>
        <end position="187"/>
    </location>
</feature>
<organism evidence="2 3">
    <name type="scientific">Tremella mesenterica</name>
    <name type="common">Jelly fungus</name>
    <dbReference type="NCBI Taxonomy" id="5217"/>
    <lineage>
        <taxon>Eukaryota</taxon>
        <taxon>Fungi</taxon>
        <taxon>Dikarya</taxon>
        <taxon>Basidiomycota</taxon>
        <taxon>Agaricomycotina</taxon>
        <taxon>Tremellomycetes</taxon>
        <taxon>Tremellales</taxon>
        <taxon>Tremellaceae</taxon>
        <taxon>Tremella</taxon>
    </lineage>
</organism>
<dbReference type="AlphaFoldDB" id="A0A4Q1B9L1"/>
<dbReference type="EMBL" id="SDIL01000259">
    <property type="protein sequence ID" value="RXK34637.1"/>
    <property type="molecule type" value="Genomic_DNA"/>
</dbReference>
<feature type="non-terminal residue" evidence="2">
    <location>
        <position position="1"/>
    </location>
</feature>
<evidence type="ECO:0000313" key="2">
    <source>
        <dbReference type="EMBL" id="RXK34637.1"/>
    </source>
</evidence>
<dbReference type="Proteomes" id="UP000289152">
    <property type="component" value="Unassembled WGS sequence"/>
</dbReference>
<proteinExistence type="predicted"/>
<feature type="region of interest" description="Disordered" evidence="1">
    <location>
        <begin position="135"/>
        <end position="189"/>
    </location>
</feature>